<proteinExistence type="predicted"/>
<dbReference type="AlphaFoldDB" id="A0A3G7U4K7"/>
<gene>
    <name evidence="1" type="ORF">C4K03_1932</name>
</gene>
<dbReference type="Proteomes" id="UP000268696">
    <property type="component" value="Chromosome"/>
</dbReference>
<organism evidence="1 2">
    <name type="scientific">Pseudomonas synxantha</name>
    <dbReference type="NCBI Taxonomy" id="47883"/>
    <lineage>
        <taxon>Bacteria</taxon>
        <taxon>Pseudomonadati</taxon>
        <taxon>Pseudomonadota</taxon>
        <taxon>Gammaproteobacteria</taxon>
        <taxon>Pseudomonadales</taxon>
        <taxon>Pseudomonadaceae</taxon>
        <taxon>Pseudomonas</taxon>
    </lineage>
</organism>
<reference evidence="1 2" key="1">
    <citation type="submission" date="2018-03" db="EMBL/GenBank/DDBJ databases">
        <title>Diversity of phytobeneficial traits revealed by whole-genome analysis of worldwide-isolated phenazine-producing Pseudomonas spp.</title>
        <authorList>
            <person name="Biessy A."/>
            <person name="Novinscak A."/>
            <person name="Blom J."/>
            <person name="Leger G."/>
            <person name="Thomashow L.S."/>
            <person name="Cazorla F.M."/>
            <person name="Josic D."/>
            <person name="Filion M."/>
        </authorList>
    </citation>
    <scope>NUCLEOTIDE SEQUENCE [LARGE SCALE GENOMIC DNA]</scope>
    <source>
        <strain evidence="1 2">30B</strain>
    </source>
</reference>
<evidence type="ECO:0000313" key="2">
    <source>
        <dbReference type="Proteomes" id="UP000268696"/>
    </source>
</evidence>
<accession>A0A3G7U4K7</accession>
<name>A0A3G7U4K7_9PSED</name>
<evidence type="ECO:0000313" key="1">
    <source>
        <dbReference type="EMBL" id="AZE54101.1"/>
    </source>
</evidence>
<protein>
    <submittedName>
        <fullName evidence="1">Uncharacterized protein</fullName>
    </submittedName>
</protein>
<dbReference type="EMBL" id="CP027754">
    <property type="protein sequence ID" value="AZE54101.1"/>
    <property type="molecule type" value="Genomic_DNA"/>
</dbReference>
<sequence length="41" mass="4452">MGAGLPAIAVCQPLHMKLNDRYRRQASSHRNCGSTLKAVSL</sequence>